<dbReference type="SUPFAM" id="SSF159245">
    <property type="entry name" value="AttH-like"/>
    <property type="match status" value="1"/>
</dbReference>
<dbReference type="PANTHER" id="PTHR38591:SF1">
    <property type="entry name" value="BLL1000 PROTEIN"/>
    <property type="match status" value="1"/>
</dbReference>
<evidence type="ECO:0000313" key="2">
    <source>
        <dbReference type="EMBL" id="KPA90145.1"/>
    </source>
</evidence>
<name>A0A0N0VJD3_9PSED</name>
<organism evidence="2 3">
    <name type="scientific">Pseudomonas asplenii</name>
    <dbReference type="NCBI Taxonomy" id="53407"/>
    <lineage>
        <taxon>Bacteria</taxon>
        <taxon>Pseudomonadati</taxon>
        <taxon>Pseudomonadota</taxon>
        <taxon>Gammaproteobacteria</taxon>
        <taxon>Pseudomonadales</taxon>
        <taxon>Pseudomonadaceae</taxon>
        <taxon>Pseudomonas</taxon>
    </lineage>
</organism>
<dbReference type="Gene3D" id="2.40.370.10">
    <property type="entry name" value="AttH-like domain"/>
    <property type="match status" value="2"/>
</dbReference>
<dbReference type="OrthoDB" id="9770826at2"/>
<dbReference type="PANTHER" id="PTHR38591">
    <property type="entry name" value="HYDROLASE"/>
    <property type="match status" value="1"/>
</dbReference>
<sequence>MNARGLFALLFGLLLVGCDQSPAPEVQGFAGLGASASDFAQVVPGQTLEFPRDHGAHRDYRIEWWYITANLKDAEGHRYGVQWTLFRSALRVPGDLQGWSEPTLWMGHAALTSEQGHHYAQALSRAGVGTAGVEAEPLHAWIDDWQLRSLSPANQGLGQMLLTAHGSDFGYRLHLSSDRPLVLQGDHGYSLKSGKGQASWYYSQPYFQVNGSLQVDGREVQVSGQAWLDREWSSQPLAAEQSGWDWFSLHLADGSKVMLFQVRQQGGEAYRAGTWIGADGQAQVLRGDDIRLTPGRAARVAGRQLPVEWQLEIPSRQLRIETKPLRDDAWMGTTFSYWEGPISLSGSQQGVGYLEMTGY</sequence>
<accession>A0A0N0VJD3</accession>
<dbReference type="STRING" id="50340.PF66_03278"/>
<comment type="caution">
    <text evidence="2">The sequence shown here is derived from an EMBL/GenBank/DDBJ whole genome shotgun (WGS) entry which is preliminary data.</text>
</comment>
<dbReference type="RefSeq" id="WP_054063241.1">
    <property type="nucleotide sequence ID" value="NZ_JSYZ01000011.1"/>
</dbReference>
<dbReference type="PROSITE" id="PS51257">
    <property type="entry name" value="PROKAR_LIPOPROTEIN"/>
    <property type="match status" value="1"/>
</dbReference>
<protein>
    <submittedName>
        <fullName evidence="2">Putative secreted hydrolase</fullName>
    </submittedName>
</protein>
<dbReference type="InterPro" id="IPR010791">
    <property type="entry name" value="AttH_dom"/>
</dbReference>
<keyword evidence="2" id="KW-0378">Hydrolase</keyword>
<dbReference type="Proteomes" id="UP000037931">
    <property type="component" value="Unassembled WGS sequence"/>
</dbReference>
<evidence type="ECO:0000259" key="1">
    <source>
        <dbReference type="Pfam" id="PF07143"/>
    </source>
</evidence>
<dbReference type="EMBL" id="JSYZ01000011">
    <property type="protein sequence ID" value="KPA90145.1"/>
    <property type="molecule type" value="Genomic_DNA"/>
</dbReference>
<dbReference type="PATRIC" id="fig|50340.43.peg.575"/>
<dbReference type="InterPro" id="IPR023374">
    <property type="entry name" value="AttH-like_dom_sf"/>
</dbReference>
<evidence type="ECO:0000313" key="3">
    <source>
        <dbReference type="Proteomes" id="UP000037931"/>
    </source>
</evidence>
<feature type="domain" description="AttH" evidence="1">
    <location>
        <begin position="62"/>
        <end position="234"/>
    </location>
</feature>
<gene>
    <name evidence="2" type="ORF">PF66_03278</name>
</gene>
<dbReference type="GO" id="GO:0016787">
    <property type="term" value="F:hydrolase activity"/>
    <property type="evidence" value="ECO:0007669"/>
    <property type="project" value="UniProtKB-KW"/>
</dbReference>
<keyword evidence="3" id="KW-1185">Reference proteome</keyword>
<dbReference type="Pfam" id="PF07143">
    <property type="entry name" value="CrtC"/>
    <property type="match status" value="1"/>
</dbReference>
<dbReference type="Pfam" id="PF17186">
    <property type="entry name" value="Lipocalin_9"/>
    <property type="match status" value="1"/>
</dbReference>
<reference evidence="2 3" key="1">
    <citation type="journal article" date="2015" name="PLoS ONE">
        <title>Rice-Infecting Pseudomonas Genomes Are Highly Accessorized and Harbor Multiple Putative Virulence Mechanisms to Cause Sheath Brown Rot.</title>
        <authorList>
            <person name="Quibod I.L."/>
            <person name="Grande G."/>
            <person name="Oreiro E.G."/>
            <person name="Borja F.N."/>
            <person name="Dossa G.S."/>
            <person name="Mauleon R."/>
            <person name="Cruz C.V."/>
            <person name="Oliva R."/>
        </authorList>
    </citation>
    <scope>NUCLEOTIDE SEQUENCE [LARGE SCALE GENOMIC DNA]</scope>
    <source>
        <strain evidence="2 3">IRRI 6609</strain>
    </source>
</reference>
<proteinExistence type="predicted"/>
<dbReference type="AlphaFoldDB" id="A0A0N0VJD3"/>